<dbReference type="AlphaFoldDB" id="A0A8X6NNC3"/>
<proteinExistence type="predicted"/>
<gene>
    <name evidence="1" type="ORF">NPIL_291911</name>
</gene>
<evidence type="ECO:0000313" key="1">
    <source>
        <dbReference type="EMBL" id="GFT22981.1"/>
    </source>
</evidence>
<accession>A0A8X6NNC3</accession>
<protein>
    <submittedName>
        <fullName evidence="1">Uncharacterized protein</fullName>
    </submittedName>
</protein>
<reference evidence="1" key="1">
    <citation type="submission" date="2020-08" db="EMBL/GenBank/DDBJ databases">
        <title>Multicomponent nature underlies the extraordinary mechanical properties of spider dragline silk.</title>
        <authorList>
            <person name="Kono N."/>
            <person name="Nakamura H."/>
            <person name="Mori M."/>
            <person name="Yoshida Y."/>
            <person name="Ohtoshi R."/>
            <person name="Malay A.D."/>
            <person name="Moran D.A.P."/>
            <person name="Tomita M."/>
            <person name="Numata K."/>
            <person name="Arakawa K."/>
        </authorList>
    </citation>
    <scope>NUCLEOTIDE SEQUENCE</scope>
</reference>
<name>A0A8X6NNC3_NEPPI</name>
<dbReference type="Proteomes" id="UP000887013">
    <property type="component" value="Unassembled WGS sequence"/>
</dbReference>
<keyword evidence="2" id="KW-1185">Reference proteome</keyword>
<dbReference type="EMBL" id="BMAW01059827">
    <property type="protein sequence ID" value="GFT22981.1"/>
    <property type="molecule type" value="Genomic_DNA"/>
</dbReference>
<evidence type="ECO:0000313" key="2">
    <source>
        <dbReference type="Proteomes" id="UP000887013"/>
    </source>
</evidence>
<organism evidence="1 2">
    <name type="scientific">Nephila pilipes</name>
    <name type="common">Giant wood spider</name>
    <name type="synonym">Nephila maculata</name>
    <dbReference type="NCBI Taxonomy" id="299642"/>
    <lineage>
        <taxon>Eukaryota</taxon>
        <taxon>Metazoa</taxon>
        <taxon>Ecdysozoa</taxon>
        <taxon>Arthropoda</taxon>
        <taxon>Chelicerata</taxon>
        <taxon>Arachnida</taxon>
        <taxon>Araneae</taxon>
        <taxon>Araneomorphae</taxon>
        <taxon>Entelegynae</taxon>
        <taxon>Araneoidea</taxon>
        <taxon>Nephilidae</taxon>
        <taxon>Nephila</taxon>
    </lineage>
</organism>
<comment type="caution">
    <text evidence="1">The sequence shown here is derived from an EMBL/GenBank/DDBJ whole genome shotgun (WGS) entry which is preliminary data.</text>
</comment>
<sequence>MDHCYHKGPSSEDEIKRKHNEITPSTLLALNRRLELSMHLLNKTVEYGMESGGSRLVELSTGDKRLSKLILPVGITSGIQKRDIHPENSVAETEICC</sequence>